<keyword evidence="1" id="KW-0472">Membrane</keyword>
<sequence>MRTRPQGVPWIMRDFLLSLLLNTLALWLVTQLYGGLFFAPGSGLGDYLLTGLIFGLANALLKPLLLLLTLPFNILTLGLFTLVVNAVILLVVAALTPLDVRGFGGALIGAVLLAVISFGLNLLMEPRDRRKTR</sequence>
<evidence type="ECO:0000313" key="2">
    <source>
        <dbReference type="EMBL" id="RIH79913.1"/>
    </source>
</evidence>
<dbReference type="InterPro" id="IPR007165">
    <property type="entry name" value="Phage_holin_4_2"/>
</dbReference>
<dbReference type="PANTHER" id="PTHR37309:SF1">
    <property type="entry name" value="SLR0284 PROTEIN"/>
    <property type="match status" value="1"/>
</dbReference>
<dbReference type="Pfam" id="PF04020">
    <property type="entry name" value="Phage_holin_4_2"/>
    <property type="match status" value="1"/>
</dbReference>
<proteinExistence type="predicted"/>
<comment type="caution">
    <text evidence="2">The sequence shown here is derived from an EMBL/GenBank/DDBJ whole genome shotgun (WGS) entry which is preliminary data.</text>
</comment>
<organism evidence="2 3">
    <name type="scientific">Meiothermus taiwanensis</name>
    <dbReference type="NCBI Taxonomy" id="172827"/>
    <lineage>
        <taxon>Bacteria</taxon>
        <taxon>Thermotogati</taxon>
        <taxon>Deinococcota</taxon>
        <taxon>Deinococci</taxon>
        <taxon>Thermales</taxon>
        <taxon>Thermaceae</taxon>
        <taxon>Meiothermus</taxon>
    </lineage>
</organism>
<evidence type="ECO:0000256" key="1">
    <source>
        <dbReference type="SAM" id="Phobius"/>
    </source>
</evidence>
<gene>
    <name evidence="2" type="ORF">Mcate_00142</name>
</gene>
<dbReference type="AlphaFoldDB" id="A0A399E8T6"/>
<feature type="transmembrane region" description="Helical" evidence="1">
    <location>
        <begin position="47"/>
        <end position="67"/>
    </location>
</feature>
<protein>
    <submittedName>
        <fullName evidence="2">Mycobacterial 4 TMS phage holin, superfamily IV</fullName>
    </submittedName>
</protein>
<name>A0A399E8T6_9DEIN</name>
<dbReference type="EMBL" id="QWKX01000002">
    <property type="protein sequence ID" value="RIH79913.1"/>
    <property type="molecule type" value="Genomic_DNA"/>
</dbReference>
<reference evidence="2 3" key="1">
    <citation type="submission" date="2018-08" db="EMBL/GenBank/DDBJ databases">
        <title>Meiothermus cateniformans JCM 15151 genome sequencing project.</title>
        <authorList>
            <person name="Da Costa M.S."/>
            <person name="Albuquerque L."/>
            <person name="Raposo P."/>
            <person name="Froufe H.J.C."/>
            <person name="Barroso C.S."/>
            <person name="Egas C."/>
        </authorList>
    </citation>
    <scope>NUCLEOTIDE SEQUENCE [LARGE SCALE GENOMIC DNA]</scope>
    <source>
        <strain evidence="2 3">JCM 15151</strain>
    </source>
</reference>
<keyword evidence="1" id="KW-0812">Transmembrane</keyword>
<feature type="transmembrane region" description="Helical" evidence="1">
    <location>
        <begin position="74"/>
        <end position="96"/>
    </location>
</feature>
<dbReference type="Proteomes" id="UP000266089">
    <property type="component" value="Unassembled WGS sequence"/>
</dbReference>
<evidence type="ECO:0000313" key="3">
    <source>
        <dbReference type="Proteomes" id="UP000266089"/>
    </source>
</evidence>
<accession>A0A399E8T6</accession>
<feature type="transmembrane region" description="Helical" evidence="1">
    <location>
        <begin position="102"/>
        <end position="123"/>
    </location>
</feature>
<dbReference type="PANTHER" id="PTHR37309">
    <property type="entry name" value="SLR0284 PROTEIN"/>
    <property type="match status" value="1"/>
</dbReference>
<keyword evidence="1" id="KW-1133">Transmembrane helix</keyword>